<evidence type="ECO:0000256" key="5">
    <source>
        <dbReference type="SAM" id="Phobius"/>
    </source>
</evidence>
<sequence length="71" mass="8209">MKELKHLNKYLYKYKWHLIGGIFITIIARVFALVTPRFIGESTSAIERWVNGEVTSEAALRSELMTNILII</sequence>
<evidence type="ECO:0000313" key="7">
    <source>
        <dbReference type="Proteomes" id="UP000703674"/>
    </source>
</evidence>
<evidence type="ECO:0000313" key="6">
    <source>
        <dbReference type="EMBL" id="NJW55348.1"/>
    </source>
</evidence>
<feature type="transmembrane region" description="Helical" evidence="5">
    <location>
        <begin position="16"/>
        <end position="34"/>
    </location>
</feature>
<gene>
    <name evidence="6" type="ORF">HC175_20760</name>
</gene>
<dbReference type="InterPro" id="IPR036640">
    <property type="entry name" value="ABC1_TM_sf"/>
</dbReference>
<evidence type="ECO:0000256" key="4">
    <source>
        <dbReference type="ARBA" id="ARBA00023136"/>
    </source>
</evidence>
<dbReference type="Proteomes" id="UP000703674">
    <property type="component" value="Unassembled WGS sequence"/>
</dbReference>
<comment type="subcellular location">
    <subcellularLocation>
        <location evidence="1">Cell membrane</location>
        <topology evidence="1">Multi-pass membrane protein</topology>
    </subcellularLocation>
</comment>
<proteinExistence type="predicted"/>
<keyword evidence="4 5" id="KW-0472">Membrane</keyword>
<evidence type="ECO:0000256" key="3">
    <source>
        <dbReference type="ARBA" id="ARBA00022989"/>
    </source>
</evidence>
<keyword evidence="7" id="KW-1185">Reference proteome</keyword>
<keyword evidence="3 5" id="KW-1133">Transmembrane helix</keyword>
<keyword evidence="2 5" id="KW-0812">Transmembrane</keyword>
<organism evidence="6 7">
    <name type="scientific">Salinimicrobium oceani</name>
    <dbReference type="NCBI Taxonomy" id="2722702"/>
    <lineage>
        <taxon>Bacteria</taxon>
        <taxon>Pseudomonadati</taxon>
        <taxon>Bacteroidota</taxon>
        <taxon>Flavobacteriia</taxon>
        <taxon>Flavobacteriales</taxon>
        <taxon>Flavobacteriaceae</taxon>
        <taxon>Salinimicrobium</taxon>
    </lineage>
</organism>
<comment type="caution">
    <text evidence="6">The sequence shown here is derived from an EMBL/GenBank/DDBJ whole genome shotgun (WGS) entry which is preliminary data.</text>
</comment>
<name>A0ABX1D846_9FLAO</name>
<dbReference type="EMBL" id="JAAVJR010001059">
    <property type="protein sequence ID" value="NJW55348.1"/>
    <property type="molecule type" value="Genomic_DNA"/>
</dbReference>
<evidence type="ECO:0000256" key="1">
    <source>
        <dbReference type="ARBA" id="ARBA00004651"/>
    </source>
</evidence>
<reference evidence="6 7" key="1">
    <citation type="submission" date="2020-03" db="EMBL/GenBank/DDBJ databases">
        <title>Salinimicrobium sp. nov, isolated from SCS.</title>
        <authorList>
            <person name="Cao W.R."/>
        </authorList>
    </citation>
    <scope>NUCLEOTIDE SEQUENCE [LARGE SCALE GENOMIC DNA]</scope>
    <source>
        <strain evidence="7">J15B91</strain>
    </source>
</reference>
<feature type="non-terminal residue" evidence="6">
    <location>
        <position position="71"/>
    </location>
</feature>
<dbReference type="SUPFAM" id="SSF90123">
    <property type="entry name" value="ABC transporter transmembrane region"/>
    <property type="match status" value="1"/>
</dbReference>
<protein>
    <submittedName>
        <fullName evidence="6">ABC transporter</fullName>
    </submittedName>
</protein>
<accession>A0ABX1D846</accession>
<evidence type="ECO:0000256" key="2">
    <source>
        <dbReference type="ARBA" id="ARBA00022692"/>
    </source>
</evidence>